<dbReference type="HOGENOM" id="CLU_741662_0_0_0"/>
<dbReference type="PANTHER" id="PTHR30627">
    <property type="entry name" value="PEPTIDOGLYCAN D,D-TRANSPEPTIDASE"/>
    <property type="match status" value="1"/>
</dbReference>
<keyword evidence="5" id="KW-0378">Hydrolase</keyword>
<evidence type="ECO:0000256" key="7">
    <source>
        <dbReference type="SAM" id="SignalP"/>
    </source>
</evidence>
<dbReference type="GO" id="GO:0005886">
    <property type="term" value="C:plasma membrane"/>
    <property type="evidence" value="ECO:0007669"/>
    <property type="project" value="TreeGrafter"/>
</dbReference>
<dbReference type="GO" id="GO:0071555">
    <property type="term" value="P:cell wall organization"/>
    <property type="evidence" value="ECO:0007669"/>
    <property type="project" value="TreeGrafter"/>
</dbReference>
<accession>Q02AJ0</accession>
<dbReference type="EMBL" id="CP000473">
    <property type="protein sequence ID" value="ABJ81926.1"/>
    <property type="molecule type" value="Genomic_DNA"/>
</dbReference>
<proteinExistence type="inferred from homology"/>
<feature type="signal peptide" evidence="7">
    <location>
        <begin position="1"/>
        <end position="21"/>
    </location>
</feature>
<evidence type="ECO:0000256" key="3">
    <source>
        <dbReference type="ARBA" id="ARBA00012865"/>
    </source>
</evidence>
<dbReference type="AlphaFoldDB" id="Q02AJ0"/>
<dbReference type="OrthoDB" id="103277at2"/>
<feature type="domain" description="Penicillin-binding protein transpeptidase" evidence="8">
    <location>
        <begin position="75"/>
        <end position="337"/>
    </location>
</feature>
<dbReference type="InterPro" id="IPR050515">
    <property type="entry name" value="Beta-lactam/transpept"/>
</dbReference>
<reference evidence="9" key="1">
    <citation type="submission" date="2006-10" db="EMBL/GenBank/DDBJ databases">
        <title>Complete sequence of Solibacter usitatus Ellin6076.</title>
        <authorList>
            <consortium name="US DOE Joint Genome Institute"/>
            <person name="Copeland A."/>
            <person name="Lucas S."/>
            <person name="Lapidus A."/>
            <person name="Barry K."/>
            <person name="Detter J.C."/>
            <person name="Glavina del Rio T."/>
            <person name="Hammon N."/>
            <person name="Israni S."/>
            <person name="Dalin E."/>
            <person name="Tice H."/>
            <person name="Pitluck S."/>
            <person name="Thompson L.S."/>
            <person name="Brettin T."/>
            <person name="Bruce D."/>
            <person name="Han C."/>
            <person name="Tapia R."/>
            <person name="Gilna P."/>
            <person name="Schmutz J."/>
            <person name="Larimer F."/>
            <person name="Land M."/>
            <person name="Hauser L."/>
            <person name="Kyrpides N."/>
            <person name="Mikhailova N."/>
            <person name="Janssen P.H."/>
            <person name="Kuske C.R."/>
            <person name="Richardson P."/>
        </authorList>
    </citation>
    <scope>NUCLEOTIDE SEQUENCE</scope>
    <source>
        <strain evidence="9">Ellin6076</strain>
    </source>
</reference>
<comment type="catalytic activity">
    <reaction evidence="1">
        <text>a beta-lactam + H2O = a substituted beta-amino acid</text>
        <dbReference type="Rhea" id="RHEA:20401"/>
        <dbReference type="ChEBI" id="CHEBI:15377"/>
        <dbReference type="ChEBI" id="CHEBI:35627"/>
        <dbReference type="ChEBI" id="CHEBI:140347"/>
        <dbReference type="EC" id="3.5.2.6"/>
    </reaction>
</comment>
<dbReference type="PANTHER" id="PTHR30627:SF6">
    <property type="entry name" value="BETA-LACTAMASE YBXI-RELATED"/>
    <property type="match status" value="1"/>
</dbReference>
<dbReference type="Pfam" id="PF00905">
    <property type="entry name" value="Transpeptidase"/>
    <property type="match status" value="1"/>
</dbReference>
<comment type="similarity">
    <text evidence="2">Belongs to the class-D beta-lactamase family.</text>
</comment>
<dbReference type="eggNOG" id="COG0768">
    <property type="taxonomic scope" value="Bacteria"/>
</dbReference>
<evidence type="ECO:0000256" key="1">
    <source>
        <dbReference type="ARBA" id="ARBA00001526"/>
    </source>
</evidence>
<protein>
    <recommendedName>
        <fullName evidence="3">beta-lactamase</fullName>
        <ecNumber evidence="3">3.5.2.6</ecNumber>
    </recommendedName>
</protein>
<evidence type="ECO:0000259" key="8">
    <source>
        <dbReference type="Pfam" id="PF00905"/>
    </source>
</evidence>
<dbReference type="InterPro" id="IPR012338">
    <property type="entry name" value="Beta-lactam/transpept-like"/>
</dbReference>
<dbReference type="InterPro" id="IPR001460">
    <property type="entry name" value="PCN-bd_Tpept"/>
</dbReference>
<name>Q02AJ0_SOLUE</name>
<feature type="chain" id="PRO_5004163506" description="beta-lactamase" evidence="7">
    <location>
        <begin position="22"/>
        <end position="373"/>
    </location>
</feature>
<evidence type="ECO:0000256" key="5">
    <source>
        <dbReference type="ARBA" id="ARBA00022801"/>
    </source>
</evidence>
<gene>
    <name evidence="9" type="ordered locus">Acid_0927</name>
</gene>
<dbReference type="GO" id="GO:0008800">
    <property type="term" value="F:beta-lactamase activity"/>
    <property type="evidence" value="ECO:0007669"/>
    <property type="project" value="UniProtKB-EC"/>
</dbReference>
<dbReference type="SUPFAM" id="SSF56601">
    <property type="entry name" value="beta-lactamase/transpeptidase-like"/>
    <property type="match status" value="1"/>
</dbReference>
<dbReference type="KEGG" id="sus:Acid_0927"/>
<evidence type="ECO:0000256" key="2">
    <source>
        <dbReference type="ARBA" id="ARBA00007898"/>
    </source>
</evidence>
<organism evidence="9">
    <name type="scientific">Solibacter usitatus (strain Ellin6076)</name>
    <dbReference type="NCBI Taxonomy" id="234267"/>
    <lineage>
        <taxon>Bacteria</taxon>
        <taxon>Pseudomonadati</taxon>
        <taxon>Acidobacteriota</taxon>
        <taxon>Terriglobia</taxon>
        <taxon>Bryobacterales</taxon>
        <taxon>Solibacteraceae</taxon>
        <taxon>Candidatus Solibacter</taxon>
    </lineage>
</organism>
<keyword evidence="4 7" id="KW-0732">Signal</keyword>
<dbReference type="InParanoid" id="Q02AJ0"/>
<dbReference type="GO" id="GO:0046677">
    <property type="term" value="P:response to antibiotic"/>
    <property type="evidence" value="ECO:0007669"/>
    <property type="project" value="UniProtKB-KW"/>
</dbReference>
<evidence type="ECO:0000256" key="6">
    <source>
        <dbReference type="ARBA" id="ARBA00023251"/>
    </source>
</evidence>
<evidence type="ECO:0000313" key="9">
    <source>
        <dbReference type="EMBL" id="ABJ81926.1"/>
    </source>
</evidence>
<evidence type="ECO:0000256" key="4">
    <source>
        <dbReference type="ARBA" id="ARBA00022729"/>
    </source>
</evidence>
<dbReference type="STRING" id="234267.Acid_0927"/>
<dbReference type="EC" id="3.5.2.6" evidence="3"/>
<keyword evidence="6" id="KW-0046">Antibiotic resistance</keyword>
<dbReference type="GO" id="GO:0008658">
    <property type="term" value="F:penicillin binding"/>
    <property type="evidence" value="ECO:0007669"/>
    <property type="project" value="InterPro"/>
</dbReference>
<dbReference type="Gene3D" id="3.40.710.10">
    <property type="entry name" value="DD-peptidase/beta-lactamase superfamily"/>
    <property type="match status" value="1"/>
</dbReference>
<sequence length="373" mass="39772" precursor="true">MKRYFLLPIVALSLLQPVGFASPASGQQKKKAASRKKLPYKAKVPGVDPTVGDNVDGDDLVIRRAAVTALGTFAGSVVVVDPANGRILSMVNQKLALKTGFVPCSTVKLVTSLAALTEGLVSRNTTVYTSRYVSYNMTQALARSNNQYFHILGTRLGFARVHHYAEMLGFGEKAGLEIPGEQPGYLPLEEPKTGVGLMTSFGTGISMTPLELAALLSAISNGGTLYYLQYPRSQEEIDHFTAKIKHPLELAPMGIEDIKIGMRGAVDFGTARRAGYDSTEPILGKTGTCTDFQTASHMGWFGSFNEVGAHRLVVVVMLTGGRNVSGPIAAGVAGAIYRNLSGQRYFVADGLPAKKKSDLPDIITTTPCCGTGH</sequence>